<evidence type="ECO:0000256" key="1">
    <source>
        <dbReference type="ARBA" id="ARBA00004251"/>
    </source>
</evidence>
<dbReference type="InterPro" id="IPR020894">
    <property type="entry name" value="Cadherin_CS"/>
</dbReference>
<evidence type="ECO:0000256" key="5">
    <source>
        <dbReference type="ARBA" id="ARBA00022737"/>
    </source>
</evidence>
<dbReference type="SUPFAM" id="SSF49313">
    <property type="entry name" value="Cadherin-like"/>
    <property type="match status" value="3"/>
</dbReference>
<protein>
    <recommendedName>
        <fullName evidence="12">Cadherin domain-containing protein</fullName>
    </recommendedName>
</protein>
<comment type="subcellular location">
    <subcellularLocation>
        <location evidence="1">Cell membrane</location>
        <topology evidence="1">Single-pass type I membrane protein</topology>
    </subcellularLocation>
</comment>
<feature type="domain" description="Cadherin" evidence="12">
    <location>
        <begin position="21"/>
        <end position="107"/>
    </location>
</feature>
<gene>
    <name evidence="13" type="primary">PCDHAC2</name>
</gene>
<dbReference type="FunFam" id="2.60.40.60:FF:000002">
    <property type="entry name" value="Protocadherin alpha 2"/>
    <property type="match status" value="1"/>
</dbReference>
<keyword evidence="8" id="KW-1133">Transmembrane helix</keyword>
<evidence type="ECO:0000313" key="13">
    <source>
        <dbReference type="Ensembl" id="ENSEEEP00000064357.1"/>
    </source>
</evidence>
<evidence type="ECO:0000256" key="11">
    <source>
        <dbReference type="PROSITE-ProRule" id="PRU00043"/>
    </source>
</evidence>
<evidence type="ECO:0000256" key="7">
    <source>
        <dbReference type="ARBA" id="ARBA00022889"/>
    </source>
</evidence>
<evidence type="ECO:0000259" key="12">
    <source>
        <dbReference type="PROSITE" id="PS50268"/>
    </source>
</evidence>
<keyword evidence="6 11" id="KW-0106">Calcium</keyword>
<dbReference type="GO" id="GO:0009653">
    <property type="term" value="P:anatomical structure morphogenesis"/>
    <property type="evidence" value="ECO:0007669"/>
    <property type="project" value="UniProtKB-ARBA"/>
</dbReference>
<keyword evidence="14" id="KW-1185">Reference proteome</keyword>
<keyword evidence="10" id="KW-0325">Glycoprotein</keyword>
<dbReference type="Proteomes" id="UP000314983">
    <property type="component" value="Chromosome 2"/>
</dbReference>
<keyword evidence="9" id="KW-0472">Membrane</keyword>
<evidence type="ECO:0000256" key="4">
    <source>
        <dbReference type="ARBA" id="ARBA00022729"/>
    </source>
</evidence>
<dbReference type="PANTHER" id="PTHR24028:SF236">
    <property type="entry name" value="PROTOCADHERIN GAMMA-C3"/>
    <property type="match status" value="1"/>
</dbReference>
<dbReference type="InterPro" id="IPR050174">
    <property type="entry name" value="Protocadherin/Cadherin-CA"/>
</dbReference>
<organism evidence="13 14">
    <name type="scientific">Electrophorus electricus</name>
    <name type="common">Electric eel</name>
    <name type="synonym">Gymnotus electricus</name>
    <dbReference type="NCBI Taxonomy" id="8005"/>
    <lineage>
        <taxon>Eukaryota</taxon>
        <taxon>Metazoa</taxon>
        <taxon>Chordata</taxon>
        <taxon>Craniata</taxon>
        <taxon>Vertebrata</taxon>
        <taxon>Euteleostomi</taxon>
        <taxon>Actinopterygii</taxon>
        <taxon>Neopterygii</taxon>
        <taxon>Teleostei</taxon>
        <taxon>Ostariophysi</taxon>
        <taxon>Gymnotiformes</taxon>
        <taxon>Gymnotoidei</taxon>
        <taxon>Gymnotidae</taxon>
        <taxon>Electrophorus</taxon>
    </lineage>
</organism>
<dbReference type="GO" id="GO:0007156">
    <property type="term" value="P:homophilic cell adhesion via plasma membrane adhesion molecules"/>
    <property type="evidence" value="ECO:0007669"/>
    <property type="project" value="InterPro"/>
</dbReference>
<dbReference type="Pfam" id="PF00028">
    <property type="entry name" value="Cadherin"/>
    <property type="match status" value="2"/>
</dbReference>
<keyword evidence="7" id="KW-0130">Cell adhesion</keyword>
<dbReference type="SMART" id="SM00112">
    <property type="entry name" value="CA"/>
    <property type="match status" value="2"/>
</dbReference>
<dbReference type="InterPro" id="IPR015919">
    <property type="entry name" value="Cadherin-like_sf"/>
</dbReference>
<feature type="domain" description="Cadherin" evidence="12">
    <location>
        <begin position="108"/>
        <end position="212"/>
    </location>
</feature>
<dbReference type="Gene3D" id="2.60.40.60">
    <property type="entry name" value="Cadherins"/>
    <property type="match status" value="3"/>
</dbReference>
<name>A0AAY5F5Q4_ELEEL</name>
<dbReference type="InterPro" id="IPR002126">
    <property type="entry name" value="Cadherin-like_dom"/>
</dbReference>
<evidence type="ECO:0000256" key="10">
    <source>
        <dbReference type="ARBA" id="ARBA00023180"/>
    </source>
</evidence>
<dbReference type="CDD" id="cd11304">
    <property type="entry name" value="Cadherin_repeat"/>
    <property type="match status" value="3"/>
</dbReference>
<evidence type="ECO:0000256" key="8">
    <source>
        <dbReference type="ARBA" id="ARBA00022989"/>
    </source>
</evidence>
<sequence>MDVRGVSYLPTSVRVRAGSSSAQDLDVGSNSLRSYLLSANQHFVLDIQTRNDGSKFAELVLESPLDREQQKTHEMVLTAVDGGSPLRSGTAQITVTVLDANDNVPVFDRSVYRVTLVENAPRGSLVLKLNATDLDEGANGEITYSFSGHKTQEVFDLNSKTGEITVKGTVDFEDMKIFEMHIEAKDNGPIPLSGQCRITLHIMDMNDNYPEITIKSLKNTVKEDIPVGTVIALVAVSDRDTGDNGKAHHSNPVNRTFFGVCNTINKVNEWFLPHICTVV</sequence>
<dbReference type="PANTHER" id="PTHR24028">
    <property type="entry name" value="CADHERIN-87A"/>
    <property type="match status" value="1"/>
</dbReference>
<reference evidence="13 14" key="1">
    <citation type="submission" date="2020-05" db="EMBL/GenBank/DDBJ databases">
        <title>Electrophorus electricus (electric eel) genome, fEleEle1, primary haplotype.</title>
        <authorList>
            <person name="Myers G."/>
            <person name="Meyer A."/>
            <person name="Fedrigo O."/>
            <person name="Formenti G."/>
            <person name="Rhie A."/>
            <person name="Tracey A."/>
            <person name="Sims Y."/>
            <person name="Jarvis E.D."/>
        </authorList>
    </citation>
    <scope>NUCLEOTIDE SEQUENCE [LARGE SCALE GENOMIC DNA]</scope>
</reference>
<evidence type="ECO:0000256" key="9">
    <source>
        <dbReference type="ARBA" id="ARBA00023136"/>
    </source>
</evidence>
<reference evidence="13" key="3">
    <citation type="submission" date="2025-09" db="UniProtKB">
        <authorList>
            <consortium name="Ensembl"/>
        </authorList>
    </citation>
    <scope>IDENTIFICATION</scope>
</reference>
<dbReference type="FunFam" id="2.60.40.60:FF:000007">
    <property type="entry name" value="Protocadherin alpha 2"/>
    <property type="match status" value="1"/>
</dbReference>
<evidence type="ECO:0000256" key="3">
    <source>
        <dbReference type="ARBA" id="ARBA00022692"/>
    </source>
</evidence>
<keyword evidence="2" id="KW-1003">Cell membrane</keyword>
<accession>A0AAY5F5Q4</accession>
<dbReference type="GeneTree" id="ENSGT00940000163777"/>
<proteinExistence type="predicted"/>
<dbReference type="PROSITE" id="PS50268">
    <property type="entry name" value="CADHERIN_2"/>
    <property type="match status" value="2"/>
</dbReference>
<dbReference type="PROSITE" id="PS00232">
    <property type="entry name" value="CADHERIN_1"/>
    <property type="match status" value="2"/>
</dbReference>
<evidence type="ECO:0000256" key="6">
    <source>
        <dbReference type="ARBA" id="ARBA00022837"/>
    </source>
</evidence>
<keyword evidence="3" id="KW-0812">Transmembrane</keyword>
<dbReference type="AlphaFoldDB" id="A0AAY5F5Q4"/>
<evidence type="ECO:0000256" key="2">
    <source>
        <dbReference type="ARBA" id="ARBA00022475"/>
    </source>
</evidence>
<dbReference type="Ensembl" id="ENSEEET00000060688.1">
    <property type="protein sequence ID" value="ENSEEEP00000064357.1"/>
    <property type="gene ID" value="ENSEEEG00000014075.2"/>
</dbReference>
<reference evidence="13" key="2">
    <citation type="submission" date="2025-08" db="UniProtKB">
        <authorList>
            <consortium name="Ensembl"/>
        </authorList>
    </citation>
    <scope>IDENTIFICATION</scope>
</reference>
<dbReference type="GO" id="GO:0005509">
    <property type="term" value="F:calcium ion binding"/>
    <property type="evidence" value="ECO:0007669"/>
    <property type="project" value="UniProtKB-UniRule"/>
</dbReference>
<keyword evidence="5" id="KW-0677">Repeat</keyword>
<evidence type="ECO:0000313" key="14">
    <source>
        <dbReference type="Proteomes" id="UP000314983"/>
    </source>
</evidence>
<dbReference type="GO" id="GO:0005886">
    <property type="term" value="C:plasma membrane"/>
    <property type="evidence" value="ECO:0007669"/>
    <property type="project" value="UniProtKB-SubCell"/>
</dbReference>
<dbReference type="PRINTS" id="PR00205">
    <property type="entry name" value="CADHERIN"/>
</dbReference>
<keyword evidence="4" id="KW-0732">Signal</keyword>